<evidence type="ECO:0000259" key="5">
    <source>
        <dbReference type="Pfam" id="PF03668"/>
    </source>
</evidence>
<keyword evidence="3 4" id="KW-0342">GTP-binding</keyword>
<feature type="binding site" evidence="4">
    <location>
        <begin position="79"/>
        <end position="82"/>
    </location>
    <ligand>
        <name>GTP</name>
        <dbReference type="ChEBI" id="CHEBI:37565"/>
    </ligand>
</feature>
<dbReference type="AlphaFoldDB" id="A0A844M3G4"/>
<dbReference type="OrthoDB" id="9784461at2"/>
<dbReference type="SUPFAM" id="SSF52540">
    <property type="entry name" value="P-loop containing nucleoside triphosphate hydrolases"/>
    <property type="match status" value="1"/>
</dbReference>
<accession>A0A844M3G4</accession>
<gene>
    <name evidence="7" type="primary">rapZ</name>
    <name evidence="7" type="ORF">GB996_09685</name>
</gene>
<dbReference type="Gene3D" id="3.40.50.300">
    <property type="entry name" value="P-loop containing nucleotide triphosphate hydrolases"/>
    <property type="match status" value="1"/>
</dbReference>
<keyword evidence="1 4" id="KW-0547">Nucleotide-binding</keyword>
<dbReference type="RefSeq" id="WP_155587547.1">
    <property type="nucleotide sequence ID" value="NZ_WFKQ01000010.1"/>
</dbReference>
<dbReference type="EMBL" id="WFKQ01000010">
    <property type="protein sequence ID" value="MUG33067.1"/>
    <property type="molecule type" value="Genomic_DNA"/>
</dbReference>
<dbReference type="GO" id="GO:0005524">
    <property type="term" value="F:ATP binding"/>
    <property type="evidence" value="ECO:0007669"/>
    <property type="project" value="UniProtKB-UniRule"/>
</dbReference>
<dbReference type="InterPro" id="IPR053930">
    <property type="entry name" value="RapZ-like_N"/>
</dbReference>
<sequence length="315" mass="35062">MSANESVVTADLKPRVPSTGGVDVLIVSGRSGSGKTSVLNILEDLGYYVIDNMPLSLLSDAAHKLTEDGGITNLALGVDIRTLKADSASFSAIYDTLLNSYGPDKVRIMYVTAQESVLVARFAATRRVHPLMAVNDYEIKNLPSAIIKETETLRPISGNADITIDTSQLNIHQLKELVREYVGADNQITVNVLSFGFKYGVPIDADFVFDVRILPNPHWEPQLRVKTGKDTEVAAFFANFPQVEEMKQDIYRYLDRWLPEFLHNNRHTVTVAVGCTGGKHRSVFLAESLYSMLSESLPREIKVMVKHREKAHWKA</sequence>
<dbReference type="InterPro" id="IPR005337">
    <property type="entry name" value="RapZ-like"/>
</dbReference>
<keyword evidence="8" id="KW-1185">Reference proteome</keyword>
<evidence type="ECO:0000259" key="6">
    <source>
        <dbReference type="Pfam" id="PF22740"/>
    </source>
</evidence>
<evidence type="ECO:0000313" key="7">
    <source>
        <dbReference type="EMBL" id="MUG33067.1"/>
    </source>
</evidence>
<evidence type="ECO:0000256" key="3">
    <source>
        <dbReference type="ARBA" id="ARBA00023134"/>
    </source>
</evidence>
<dbReference type="Proteomes" id="UP000442109">
    <property type="component" value="Unassembled WGS sequence"/>
</dbReference>
<feature type="domain" description="RapZ-like N-terminal" evidence="5">
    <location>
        <begin position="22"/>
        <end position="185"/>
    </location>
</feature>
<proteinExistence type="inferred from homology"/>
<dbReference type="InterPro" id="IPR027417">
    <property type="entry name" value="P-loop_NTPase"/>
</dbReference>
<reference evidence="7 8" key="1">
    <citation type="journal article" date="2019" name="PLoS ONE">
        <title>Pup mortality in New Zealand sea lions (Phocarctos hookeri) at Enderby Island, Auckland Islands, 2013-18.</title>
        <authorList>
            <person name="Michael S.A."/>
            <person name="Hayman D.T.S."/>
            <person name="Gray R."/>
            <person name="Zhang J."/>
            <person name="Rogers L."/>
            <person name="Roe W.D."/>
        </authorList>
    </citation>
    <scope>NUCLEOTIDE SEQUENCE [LARGE SCALE GENOMIC DNA]</scope>
    <source>
        <strain evidence="7 8">SM868</strain>
    </source>
</reference>
<evidence type="ECO:0000256" key="4">
    <source>
        <dbReference type="HAMAP-Rule" id="MF_00636"/>
    </source>
</evidence>
<evidence type="ECO:0000256" key="1">
    <source>
        <dbReference type="ARBA" id="ARBA00022741"/>
    </source>
</evidence>
<dbReference type="Pfam" id="PF22740">
    <property type="entry name" value="PapZ_C"/>
    <property type="match status" value="1"/>
</dbReference>
<dbReference type="NCBIfam" id="NF003828">
    <property type="entry name" value="PRK05416.1"/>
    <property type="match status" value="1"/>
</dbReference>
<name>A0A844M3G4_9GAMM</name>
<evidence type="ECO:0000313" key="8">
    <source>
        <dbReference type="Proteomes" id="UP000442109"/>
    </source>
</evidence>
<feature type="domain" description="RapZ C-terminal" evidence="6">
    <location>
        <begin position="189"/>
        <end position="309"/>
    </location>
</feature>
<keyword evidence="2 4" id="KW-0067">ATP-binding</keyword>
<evidence type="ECO:0000256" key="2">
    <source>
        <dbReference type="ARBA" id="ARBA00022840"/>
    </source>
</evidence>
<dbReference type="Pfam" id="PF03668">
    <property type="entry name" value="RapZ-like_N"/>
    <property type="match status" value="1"/>
</dbReference>
<feature type="binding site" evidence="4">
    <location>
        <begin position="29"/>
        <end position="36"/>
    </location>
    <ligand>
        <name>ATP</name>
        <dbReference type="ChEBI" id="CHEBI:30616"/>
    </ligand>
</feature>
<organism evidence="7 8">
    <name type="scientific">Psychrobacter sanguinis</name>
    <dbReference type="NCBI Taxonomy" id="861445"/>
    <lineage>
        <taxon>Bacteria</taxon>
        <taxon>Pseudomonadati</taxon>
        <taxon>Pseudomonadota</taxon>
        <taxon>Gammaproteobacteria</taxon>
        <taxon>Moraxellales</taxon>
        <taxon>Moraxellaceae</taxon>
        <taxon>Psychrobacter</taxon>
    </lineage>
</organism>
<dbReference type="HAMAP" id="MF_00636">
    <property type="entry name" value="RapZ_like"/>
    <property type="match status" value="1"/>
</dbReference>
<dbReference type="InterPro" id="IPR053931">
    <property type="entry name" value="RapZ_C"/>
</dbReference>
<dbReference type="PANTHER" id="PTHR30448:SF0">
    <property type="entry name" value="RNASE ADAPTER PROTEIN RAPZ"/>
    <property type="match status" value="1"/>
</dbReference>
<protein>
    <submittedName>
        <fullName evidence="7">RNase adapter RapZ</fullName>
    </submittedName>
</protein>
<dbReference type="PIRSF" id="PIRSF005052">
    <property type="entry name" value="P-loopkin"/>
    <property type="match status" value="1"/>
</dbReference>
<comment type="caution">
    <text evidence="7">The sequence shown here is derived from an EMBL/GenBank/DDBJ whole genome shotgun (WGS) entry which is preliminary data.</text>
</comment>
<dbReference type="GO" id="GO:0005525">
    <property type="term" value="F:GTP binding"/>
    <property type="evidence" value="ECO:0007669"/>
    <property type="project" value="UniProtKB-UniRule"/>
</dbReference>
<dbReference type="PANTHER" id="PTHR30448">
    <property type="entry name" value="RNASE ADAPTER PROTEIN RAPZ"/>
    <property type="match status" value="1"/>
</dbReference>